<name>A0AAV2CFC3_9ROSI</name>
<protein>
    <submittedName>
        <fullName evidence="2">Uncharacterized protein</fullName>
    </submittedName>
</protein>
<evidence type="ECO:0000313" key="2">
    <source>
        <dbReference type="EMBL" id="CAL1354692.1"/>
    </source>
</evidence>
<dbReference type="Proteomes" id="UP001497516">
    <property type="component" value="Chromosome 1"/>
</dbReference>
<dbReference type="EMBL" id="OZ034813">
    <property type="protein sequence ID" value="CAL1354692.1"/>
    <property type="molecule type" value="Genomic_DNA"/>
</dbReference>
<gene>
    <name evidence="2" type="ORF">LTRI10_LOCUS2490</name>
</gene>
<feature type="compositionally biased region" description="Basic and acidic residues" evidence="1">
    <location>
        <begin position="9"/>
        <end position="22"/>
    </location>
</feature>
<evidence type="ECO:0000313" key="3">
    <source>
        <dbReference type="Proteomes" id="UP001497516"/>
    </source>
</evidence>
<accession>A0AAV2CFC3</accession>
<keyword evidence="3" id="KW-1185">Reference proteome</keyword>
<evidence type="ECO:0000256" key="1">
    <source>
        <dbReference type="SAM" id="MobiDB-lite"/>
    </source>
</evidence>
<sequence>MYSRFSGKMIEERVLIPKRDGPPSRASFSTSGGTGEGTGGLPQLSLLQDRRSLNIIQTPSFRNRKRLRSNPDSPDESSEGSDAPCGSRIPPSHPIPL</sequence>
<reference evidence="2 3" key="1">
    <citation type="submission" date="2024-04" db="EMBL/GenBank/DDBJ databases">
        <authorList>
            <person name="Fracassetti M."/>
        </authorList>
    </citation>
    <scope>NUCLEOTIDE SEQUENCE [LARGE SCALE GENOMIC DNA]</scope>
</reference>
<organism evidence="2 3">
    <name type="scientific">Linum trigynum</name>
    <dbReference type="NCBI Taxonomy" id="586398"/>
    <lineage>
        <taxon>Eukaryota</taxon>
        <taxon>Viridiplantae</taxon>
        <taxon>Streptophyta</taxon>
        <taxon>Embryophyta</taxon>
        <taxon>Tracheophyta</taxon>
        <taxon>Spermatophyta</taxon>
        <taxon>Magnoliopsida</taxon>
        <taxon>eudicotyledons</taxon>
        <taxon>Gunneridae</taxon>
        <taxon>Pentapetalae</taxon>
        <taxon>rosids</taxon>
        <taxon>fabids</taxon>
        <taxon>Malpighiales</taxon>
        <taxon>Linaceae</taxon>
        <taxon>Linum</taxon>
    </lineage>
</organism>
<proteinExistence type="predicted"/>
<dbReference type="AlphaFoldDB" id="A0AAV2CFC3"/>
<feature type="region of interest" description="Disordered" evidence="1">
    <location>
        <begin position="1"/>
        <end position="97"/>
    </location>
</feature>